<evidence type="ECO:0000313" key="4">
    <source>
        <dbReference type="Proteomes" id="UP000186922"/>
    </source>
</evidence>
<feature type="compositionally biased region" description="Basic and acidic residues" evidence="1">
    <location>
        <begin position="282"/>
        <end position="317"/>
    </location>
</feature>
<feature type="region of interest" description="Disordered" evidence="1">
    <location>
        <begin position="693"/>
        <end position="741"/>
    </location>
</feature>
<evidence type="ECO:0000313" key="3">
    <source>
        <dbReference type="EMBL" id="GAV04341.1"/>
    </source>
</evidence>
<dbReference type="PANTHER" id="PTHR21715">
    <property type="entry name" value="RH04127P"/>
    <property type="match status" value="1"/>
</dbReference>
<dbReference type="EMBL" id="BDGG01000010">
    <property type="protein sequence ID" value="GAV04341.1"/>
    <property type="molecule type" value="Genomic_DNA"/>
</dbReference>
<dbReference type="PANTHER" id="PTHR21715:SF0">
    <property type="entry name" value="RH04127P"/>
    <property type="match status" value="1"/>
</dbReference>
<feature type="compositionally biased region" description="Basic and acidic residues" evidence="1">
    <location>
        <begin position="250"/>
        <end position="260"/>
    </location>
</feature>
<accession>A0A1D1VTM8</accession>
<reference evidence="3 4" key="1">
    <citation type="journal article" date="2016" name="Nat. Commun.">
        <title>Extremotolerant tardigrade genome and improved radiotolerance of human cultured cells by tardigrade-unique protein.</title>
        <authorList>
            <person name="Hashimoto T."/>
            <person name="Horikawa D.D."/>
            <person name="Saito Y."/>
            <person name="Kuwahara H."/>
            <person name="Kozuka-Hata H."/>
            <person name="Shin-I T."/>
            <person name="Minakuchi Y."/>
            <person name="Ohishi K."/>
            <person name="Motoyama A."/>
            <person name="Aizu T."/>
            <person name="Enomoto A."/>
            <person name="Kondo K."/>
            <person name="Tanaka S."/>
            <person name="Hara Y."/>
            <person name="Koshikawa S."/>
            <person name="Sagara H."/>
            <person name="Miura T."/>
            <person name="Yokobori S."/>
            <person name="Miyagawa K."/>
            <person name="Suzuki Y."/>
            <person name="Kubo T."/>
            <person name="Oyama M."/>
            <person name="Kohara Y."/>
            <person name="Fujiyama A."/>
            <person name="Arakawa K."/>
            <person name="Katayama T."/>
            <person name="Toyoda A."/>
            <person name="Kunieda T."/>
        </authorList>
    </citation>
    <scope>NUCLEOTIDE SEQUENCE [LARGE SCALE GENOMIC DNA]</scope>
    <source>
        <strain evidence="3 4">YOKOZUNA-1</strain>
    </source>
</reference>
<sequence length="885" mass="101169">MRILRHNDDSSPSCWNMKSARPQILLLEDLNREDLQEVPTDDDIAEYARALGINTKDEEDLVWIARDGLNAPLPADWRAVEDQPSGQIYYFNVGNGAASWEHPMDSHYRKQVEVERQNRLRKKCVEEPTMQPTENHEGSTRPKSPYNLFRQPSPTQTGRFERPSLRPRSPVPNLRAPNTTLLTPPPWSKTTATASPNPSLPPTPVDSPAELRKIIPNVNSDGVAPGSPDTSSNPFNRAQSPNATLAETKTLVEEKPRASEPFHNNNKPPPRDEKPPPPPPPHNDKIQSPLERKPSIESKFTKLIEVMEQKASMEKDSTALTSARRISLQFNHPEIPGEPRPADNATSAAQTNAQRLREEEEKMKKEHDLALNNIRERLAKERIEEEKRLRTQMAEEIRIFKGKMDKEKEAEEANIRLRSMEDLRVIKEVVQRDKEKQEQSIREAVKVDLQKLKDQLDAERNVQERALRNAMAEDLKKMEENLRKEQIEKQTEIERKELDQLKRSMESEIAELLATHRKRVEELRSAHQKEIDDIEKNIARLRHELDRLEMEVADESAIKKTQIESLERQKASVEQRITGLRNQEAEIRAQCDSLTDELKKLTKDSKLNERVMTRLEQQRNEMEEDLYMLKRAKQRYVERVEQLKQIVGESFSPLSLASDEAWGLRMEENTDVPADVNDIPEPTTPLVEISTPLDDETFLPPTPEPNHLPEDDLSRTPTPEPRSHSPSFFRRLSSRNENGSVSDNRQAFLTARKLLRDLLVDEECGMELINVRASVSPPVDVTNLSLDNAAATKNGRHGSSLTSDYVISGTLNHHPSPFESDLVPRKTSLTARTSLQSPTFDPEKIDNHMTPRSDDPLVRVYSDPSSYILQNQLDAIKAWVAKYSL</sequence>
<dbReference type="Pfam" id="PF00397">
    <property type="entry name" value="WW"/>
    <property type="match status" value="1"/>
</dbReference>
<proteinExistence type="predicted"/>
<feature type="domain" description="WW" evidence="2">
    <location>
        <begin position="71"/>
        <end position="105"/>
    </location>
</feature>
<comment type="caution">
    <text evidence="3">The sequence shown here is derived from an EMBL/GenBank/DDBJ whole genome shotgun (WGS) entry which is preliminary data.</text>
</comment>
<feature type="region of interest" description="Disordered" evidence="1">
    <location>
        <begin position="119"/>
        <end position="368"/>
    </location>
</feature>
<dbReference type="AlphaFoldDB" id="A0A1D1VTM8"/>
<dbReference type="Proteomes" id="UP000186922">
    <property type="component" value="Unassembled WGS sequence"/>
</dbReference>
<feature type="compositionally biased region" description="Basic and acidic residues" evidence="1">
    <location>
        <begin position="355"/>
        <end position="368"/>
    </location>
</feature>
<keyword evidence="4" id="KW-1185">Reference proteome</keyword>
<feature type="compositionally biased region" description="Polar residues" evidence="1">
    <location>
        <begin position="228"/>
        <end position="247"/>
    </location>
</feature>
<feature type="compositionally biased region" description="Polar residues" evidence="1">
    <location>
        <begin position="176"/>
        <end position="197"/>
    </location>
</feature>
<feature type="region of interest" description="Disordered" evidence="1">
    <location>
        <begin position="831"/>
        <end position="852"/>
    </location>
</feature>
<dbReference type="InterPro" id="IPR001202">
    <property type="entry name" value="WW_dom"/>
</dbReference>
<dbReference type="CDD" id="cd00201">
    <property type="entry name" value="WW"/>
    <property type="match status" value="1"/>
</dbReference>
<feature type="compositionally biased region" description="Polar residues" evidence="1">
    <location>
        <begin position="344"/>
        <end position="354"/>
    </location>
</feature>
<dbReference type="Gene3D" id="3.30.1470.10">
    <property type="entry name" value="Photosystem I PsaD, reaction center subunit II"/>
    <property type="match status" value="1"/>
</dbReference>
<dbReference type="InterPro" id="IPR036020">
    <property type="entry name" value="WW_dom_sf"/>
</dbReference>
<protein>
    <recommendedName>
        <fullName evidence="2">WW domain-containing protein</fullName>
    </recommendedName>
</protein>
<name>A0A1D1VTM8_RAMVA</name>
<evidence type="ECO:0000259" key="2">
    <source>
        <dbReference type="PROSITE" id="PS50020"/>
    </source>
</evidence>
<dbReference type="PROSITE" id="PS50020">
    <property type="entry name" value="WW_DOMAIN_2"/>
    <property type="match status" value="1"/>
</dbReference>
<dbReference type="OrthoDB" id="6344460at2759"/>
<dbReference type="STRING" id="947166.A0A1D1VTM8"/>
<feature type="compositionally biased region" description="Basic and acidic residues" evidence="1">
    <location>
        <begin position="841"/>
        <end position="852"/>
    </location>
</feature>
<dbReference type="SUPFAM" id="SSF51045">
    <property type="entry name" value="WW domain"/>
    <property type="match status" value="1"/>
</dbReference>
<evidence type="ECO:0000256" key="1">
    <source>
        <dbReference type="SAM" id="MobiDB-lite"/>
    </source>
</evidence>
<dbReference type="SMART" id="SM00456">
    <property type="entry name" value="WW"/>
    <property type="match status" value="1"/>
</dbReference>
<dbReference type="InterPro" id="IPR053233">
    <property type="entry name" value="ABRA-related"/>
</dbReference>
<gene>
    <name evidence="3" type="primary">RvY_14636</name>
    <name evidence="3" type="synonym">RvY_14636.1</name>
    <name evidence="3" type="ORF">RvY_14636-1</name>
</gene>
<organism evidence="3 4">
    <name type="scientific">Ramazzottius varieornatus</name>
    <name type="common">Water bear</name>
    <name type="synonym">Tardigrade</name>
    <dbReference type="NCBI Taxonomy" id="947166"/>
    <lineage>
        <taxon>Eukaryota</taxon>
        <taxon>Metazoa</taxon>
        <taxon>Ecdysozoa</taxon>
        <taxon>Tardigrada</taxon>
        <taxon>Eutardigrada</taxon>
        <taxon>Parachela</taxon>
        <taxon>Hypsibioidea</taxon>
        <taxon>Ramazzottiidae</taxon>
        <taxon>Ramazzottius</taxon>
    </lineage>
</organism>